<dbReference type="Proteomes" id="UP000316624">
    <property type="component" value="Unassembled WGS sequence"/>
</dbReference>
<gene>
    <name evidence="1" type="ORF">IQ35_03545</name>
</gene>
<accession>A0A562K4A4</accession>
<keyword evidence="2" id="KW-1185">Reference proteome</keyword>
<reference evidence="1 2" key="1">
    <citation type="journal article" date="2015" name="Stand. Genomic Sci.">
        <title>Genomic Encyclopedia of Bacterial and Archaeal Type Strains, Phase III: the genomes of soil and plant-associated and newly described type strains.</title>
        <authorList>
            <person name="Whitman W.B."/>
            <person name="Woyke T."/>
            <person name="Klenk H.P."/>
            <person name="Zhou Y."/>
            <person name="Lilburn T.G."/>
            <person name="Beck B.J."/>
            <person name="De Vos P."/>
            <person name="Vandamme P."/>
            <person name="Eisen J.A."/>
            <person name="Garrity G."/>
            <person name="Hugenholtz P."/>
            <person name="Kyrpides N.C."/>
        </authorList>
    </citation>
    <scope>NUCLEOTIDE SEQUENCE [LARGE SCALE GENOMIC DNA]</scope>
    <source>
        <strain evidence="1 2">CGMCC 1.7748</strain>
    </source>
</reference>
<evidence type="ECO:0000313" key="1">
    <source>
        <dbReference type="EMBL" id="TWH90262.1"/>
    </source>
</evidence>
<protein>
    <submittedName>
        <fullName evidence="1">Uncharacterized protein</fullName>
    </submittedName>
</protein>
<dbReference type="EMBL" id="VLKK01000022">
    <property type="protein sequence ID" value="TWH90262.1"/>
    <property type="molecule type" value="Genomic_DNA"/>
</dbReference>
<proteinExistence type="predicted"/>
<sequence length="111" mass="12191">MTGKPVQLSVTLPIGMHDRVRDEARQMRARTNERVTIGDIYKAAIGALAARLERGETITFAAHPRRGVSRHSIRVDAASAAHTTRCLSITTQSSFVATAIRHHLPKENDHG</sequence>
<name>A0A562K4A4_SPHWJ</name>
<organism evidence="1 2">
    <name type="scientific">Sphingobium wenxiniae (strain DSM 21828 / CGMCC 1.7748 / JZ-1)</name>
    <dbReference type="NCBI Taxonomy" id="595605"/>
    <lineage>
        <taxon>Bacteria</taxon>
        <taxon>Pseudomonadati</taxon>
        <taxon>Pseudomonadota</taxon>
        <taxon>Alphaproteobacteria</taxon>
        <taxon>Sphingomonadales</taxon>
        <taxon>Sphingomonadaceae</taxon>
        <taxon>Sphingobium</taxon>
    </lineage>
</organism>
<comment type="caution">
    <text evidence="1">The sequence shown here is derived from an EMBL/GenBank/DDBJ whole genome shotgun (WGS) entry which is preliminary data.</text>
</comment>
<dbReference type="AlphaFoldDB" id="A0A562K4A4"/>
<evidence type="ECO:0000313" key="2">
    <source>
        <dbReference type="Proteomes" id="UP000316624"/>
    </source>
</evidence>